<name>A0A2T2ZRS4_9PEZI</name>
<proteinExistence type="predicted"/>
<keyword evidence="2" id="KW-1185">Reference proteome</keyword>
<sequence length="160" mass="18196">MATRRSVFPHLSRPSLGFASSGTVTGAVLTTGTERAPVKALYLLFQRKDFQHELPTSLDHVPQERSWSRRRTKLKVVQWTTTNDDPQTLERNLPAMPQGQQTALCQLQPPKQHLEQTALQCSDIYTYMSIQNHIHTTYTQHIRLVQSKPQHLGILSHASC</sequence>
<accession>A0A2T2ZRS4</accession>
<dbReference type="AlphaFoldDB" id="A0A2T2ZRS4"/>
<dbReference type="InParanoid" id="A0A2T2ZRS4"/>
<protein>
    <submittedName>
        <fullName evidence="1">Uncharacterized protein</fullName>
    </submittedName>
</protein>
<evidence type="ECO:0000313" key="1">
    <source>
        <dbReference type="EMBL" id="PSR73931.1"/>
    </source>
</evidence>
<dbReference type="Proteomes" id="UP000241462">
    <property type="component" value="Unassembled WGS sequence"/>
</dbReference>
<gene>
    <name evidence="1" type="ORF">BD289DRAFT_448911</name>
</gene>
<dbReference type="EMBL" id="KZ678940">
    <property type="protein sequence ID" value="PSR73931.1"/>
    <property type="molecule type" value="Genomic_DNA"/>
</dbReference>
<organism evidence="1 2">
    <name type="scientific">Coniella lustricola</name>
    <dbReference type="NCBI Taxonomy" id="2025994"/>
    <lineage>
        <taxon>Eukaryota</taxon>
        <taxon>Fungi</taxon>
        <taxon>Dikarya</taxon>
        <taxon>Ascomycota</taxon>
        <taxon>Pezizomycotina</taxon>
        <taxon>Sordariomycetes</taxon>
        <taxon>Sordariomycetidae</taxon>
        <taxon>Diaporthales</taxon>
        <taxon>Schizoparmaceae</taxon>
        <taxon>Coniella</taxon>
    </lineage>
</organism>
<evidence type="ECO:0000313" key="2">
    <source>
        <dbReference type="Proteomes" id="UP000241462"/>
    </source>
</evidence>
<reference evidence="1 2" key="1">
    <citation type="journal article" date="2018" name="Mycol. Prog.">
        <title>Coniella lustricola, a new species from submerged detritus.</title>
        <authorList>
            <person name="Raudabaugh D.B."/>
            <person name="Iturriaga T."/>
            <person name="Carver A."/>
            <person name="Mondo S."/>
            <person name="Pangilinan J."/>
            <person name="Lipzen A."/>
            <person name="He G."/>
            <person name="Amirebrahimi M."/>
            <person name="Grigoriev I.V."/>
            <person name="Miller A.N."/>
        </authorList>
    </citation>
    <scope>NUCLEOTIDE SEQUENCE [LARGE SCALE GENOMIC DNA]</scope>
    <source>
        <strain evidence="1 2">B22-T-1</strain>
    </source>
</reference>